<dbReference type="InterPro" id="IPR011006">
    <property type="entry name" value="CheY-like_superfamily"/>
</dbReference>
<evidence type="ECO:0000259" key="9">
    <source>
        <dbReference type="PROSITE" id="PS50109"/>
    </source>
</evidence>
<sequence>MNLTSSSLRLNNKRRVGFQEGGRWSNFKNKVIELIHAAIRAPTGSPSDVAAEGESESSTSTSAFVAAHKLLNAEKDGQDWEIDEVVVNGENTDYLHNERDTGSPYHSDSGGDKDSGEHVYVYHPPTLRSKMQGFGRTITLFFNQKFDDPEVESDFQKLQWYSTKAWAFYGSLFLVVNWIFYLGLNLDSTRGTVYGQALYYGGLTFVTVPVPFLVASDMPLRRPFLFHVWAATAVWYCAMSESVETRVCHFFDKNTNSCDGKDFLAQLYYATALPAIMLFAFSATPSSLINAIFQVVQLVLYLVFVIPVQPIYARNVVSFVIFSVFFQGLHFNREVTSRRLYLLNTQLKVAYRAQLKAQSAQFRASQAKRRFASYIFHEVRVPLNNAAIAFNNMTSTELFRNRIIKDKGVAEDVTALDVSLATVQQVLNDSLDLEKMDAGHFDINPRAFCLHKVIQSTLGPIAVSAASKNLALHIHLDEAIDKLRPSLDLNTNESDLGQTWVVGDEVRLRQILTNLASNAVKFTPENADTGITVNTQLIAHRTSTSRQNSNNGYHTAERAENGKNIDLERGEGETDQKEQPQSGDALVFKLEIIDSGPGIKPSDLVDNQLFQPFAQTKIGKLSKNSTGLGLAIVRQIVTLSGGKLGVHSRRGKGATFWIELHYPVANSSEIRAAKLQESRISAPAFATTATIANLSERWPAVAFAEDVKPPMLTGTVGHQRISSSPDILPYLQSTASPLPTPSLFRLDSDIPLLEIRPRSDEKILDTPNEQKVPGLLGSSTELKSSSEEDSGEGPLVVLVVDDNFTTRNVMARALQNRGCIVYTARDGKECLDLVLGSDAKSYDLISLDNDMPVMTGEEAVKAMREAGRNDFVVGCTGNALTDDQKRFLDAGADAVLIKPVNFARLSEFMEIARERRLRFIRS</sequence>
<keyword evidence="5" id="KW-0418">Kinase</keyword>
<organism evidence="11 12">
    <name type="scientific">Rhodocollybia butyracea</name>
    <dbReference type="NCBI Taxonomy" id="206335"/>
    <lineage>
        <taxon>Eukaryota</taxon>
        <taxon>Fungi</taxon>
        <taxon>Dikarya</taxon>
        <taxon>Basidiomycota</taxon>
        <taxon>Agaricomycotina</taxon>
        <taxon>Agaricomycetes</taxon>
        <taxon>Agaricomycetidae</taxon>
        <taxon>Agaricales</taxon>
        <taxon>Marasmiineae</taxon>
        <taxon>Omphalotaceae</taxon>
        <taxon>Rhodocollybia</taxon>
    </lineage>
</organism>
<keyword evidence="8" id="KW-0472">Membrane</keyword>
<dbReference type="SUPFAM" id="SSF55874">
    <property type="entry name" value="ATPase domain of HSP90 chaperone/DNA topoisomerase II/histidine kinase"/>
    <property type="match status" value="1"/>
</dbReference>
<dbReference type="CDD" id="cd17546">
    <property type="entry name" value="REC_hyHK_CKI1_RcsC-like"/>
    <property type="match status" value="1"/>
</dbReference>
<dbReference type="OrthoDB" id="60033at2759"/>
<evidence type="ECO:0000259" key="10">
    <source>
        <dbReference type="PROSITE" id="PS50110"/>
    </source>
</evidence>
<evidence type="ECO:0000256" key="8">
    <source>
        <dbReference type="SAM" id="Phobius"/>
    </source>
</evidence>
<dbReference type="PANTHER" id="PTHR43047">
    <property type="entry name" value="TWO-COMPONENT HISTIDINE PROTEIN KINASE"/>
    <property type="match status" value="1"/>
</dbReference>
<feature type="domain" description="Response regulatory" evidence="10">
    <location>
        <begin position="796"/>
        <end position="913"/>
    </location>
</feature>
<dbReference type="SMART" id="SM00387">
    <property type="entry name" value="HATPase_c"/>
    <property type="match status" value="1"/>
</dbReference>
<evidence type="ECO:0000313" key="11">
    <source>
        <dbReference type="EMBL" id="KAF9070837.1"/>
    </source>
</evidence>
<evidence type="ECO:0000256" key="4">
    <source>
        <dbReference type="ARBA" id="ARBA00022679"/>
    </source>
</evidence>
<dbReference type="InterPro" id="IPR003594">
    <property type="entry name" value="HATPase_dom"/>
</dbReference>
<feature type="compositionally biased region" description="Basic and acidic residues" evidence="7">
    <location>
        <begin position="555"/>
        <end position="564"/>
    </location>
</feature>
<feature type="region of interest" description="Disordered" evidence="7">
    <location>
        <begin position="94"/>
        <end position="114"/>
    </location>
</feature>
<gene>
    <name evidence="11" type="ORF">BDP27DRAFT_1323090</name>
</gene>
<dbReference type="EC" id="2.7.13.3" evidence="2"/>
<feature type="modified residue" description="4-aspartylphosphate" evidence="6">
    <location>
        <position position="848"/>
    </location>
</feature>
<dbReference type="InterPro" id="IPR001789">
    <property type="entry name" value="Sig_transdc_resp-reg_receiver"/>
</dbReference>
<evidence type="ECO:0000256" key="1">
    <source>
        <dbReference type="ARBA" id="ARBA00000085"/>
    </source>
</evidence>
<dbReference type="GO" id="GO:0000155">
    <property type="term" value="F:phosphorelay sensor kinase activity"/>
    <property type="evidence" value="ECO:0007669"/>
    <property type="project" value="InterPro"/>
</dbReference>
<keyword evidence="8" id="KW-0812">Transmembrane</keyword>
<dbReference type="PROSITE" id="PS50110">
    <property type="entry name" value="RESPONSE_REGULATORY"/>
    <property type="match status" value="1"/>
</dbReference>
<evidence type="ECO:0000256" key="3">
    <source>
        <dbReference type="ARBA" id="ARBA00022553"/>
    </source>
</evidence>
<feature type="region of interest" description="Disordered" evidence="7">
    <location>
        <begin position="761"/>
        <end position="791"/>
    </location>
</feature>
<dbReference type="PRINTS" id="PR00344">
    <property type="entry name" value="BCTRLSENSOR"/>
</dbReference>
<dbReference type="Pfam" id="PF02518">
    <property type="entry name" value="HATPase_c"/>
    <property type="match status" value="1"/>
</dbReference>
<dbReference type="GO" id="GO:0005886">
    <property type="term" value="C:plasma membrane"/>
    <property type="evidence" value="ECO:0007669"/>
    <property type="project" value="TreeGrafter"/>
</dbReference>
<dbReference type="AlphaFoldDB" id="A0A9P5PXE2"/>
<feature type="transmembrane region" description="Helical" evidence="8">
    <location>
        <begin position="166"/>
        <end position="184"/>
    </location>
</feature>
<dbReference type="PROSITE" id="PS50109">
    <property type="entry name" value="HIS_KIN"/>
    <property type="match status" value="1"/>
</dbReference>
<keyword evidence="8" id="KW-1133">Transmembrane helix</keyword>
<dbReference type="SUPFAM" id="SSF52172">
    <property type="entry name" value="CheY-like"/>
    <property type="match status" value="1"/>
</dbReference>
<keyword evidence="3 6" id="KW-0597">Phosphoprotein</keyword>
<accession>A0A9P5PXE2</accession>
<keyword evidence="4" id="KW-0808">Transferase</keyword>
<dbReference type="InterPro" id="IPR036890">
    <property type="entry name" value="HATPase_C_sf"/>
</dbReference>
<dbReference type="Gene3D" id="1.10.287.130">
    <property type="match status" value="1"/>
</dbReference>
<proteinExistence type="predicted"/>
<dbReference type="Gene3D" id="3.40.50.2300">
    <property type="match status" value="1"/>
</dbReference>
<feature type="region of interest" description="Disordered" evidence="7">
    <location>
        <begin position="540"/>
        <end position="564"/>
    </location>
</feature>
<comment type="caution">
    <text evidence="11">The sequence shown here is derived from an EMBL/GenBank/DDBJ whole genome shotgun (WGS) entry which is preliminary data.</text>
</comment>
<dbReference type="InterPro" id="IPR005467">
    <property type="entry name" value="His_kinase_dom"/>
</dbReference>
<evidence type="ECO:0000256" key="6">
    <source>
        <dbReference type="PROSITE-ProRule" id="PRU00169"/>
    </source>
</evidence>
<dbReference type="GO" id="GO:0009927">
    <property type="term" value="F:histidine phosphotransfer kinase activity"/>
    <property type="evidence" value="ECO:0007669"/>
    <property type="project" value="TreeGrafter"/>
</dbReference>
<name>A0A9P5PXE2_9AGAR</name>
<evidence type="ECO:0000313" key="12">
    <source>
        <dbReference type="Proteomes" id="UP000772434"/>
    </source>
</evidence>
<evidence type="ECO:0000256" key="5">
    <source>
        <dbReference type="ARBA" id="ARBA00022777"/>
    </source>
</evidence>
<keyword evidence="12" id="KW-1185">Reference proteome</keyword>
<dbReference type="InterPro" id="IPR003661">
    <property type="entry name" value="HisK_dim/P_dom"/>
</dbReference>
<feature type="domain" description="Histidine kinase" evidence="9">
    <location>
        <begin position="374"/>
        <end position="664"/>
    </location>
</feature>
<feature type="transmembrane region" description="Helical" evidence="8">
    <location>
        <begin position="196"/>
        <end position="215"/>
    </location>
</feature>
<dbReference type="InterPro" id="IPR004358">
    <property type="entry name" value="Sig_transdc_His_kin-like_C"/>
</dbReference>
<reference evidence="11" key="1">
    <citation type="submission" date="2020-11" db="EMBL/GenBank/DDBJ databases">
        <authorList>
            <consortium name="DOE Joint Genome Institute"/>
            <person name="Ahrendt S."/>
            <person name="Riley R."/>
            <person name="Andreopoulos W."/>
            <person name="Labutti K."/>
            <person name="Pangilinan J."/>
            <person name="Ruiz-Duenas F.J."/>
            <person name="Barrasa J.M."/>
            <person name="Sanchez-Garcia M."/>
            <person name="Camarero S."/>
            <person name="Miyauchi S."/>
            <person name="Serrano A."/>
            <person name="Linde D."/>
            <person name="Babiker R."/>
            <person name="Drula E."/>
            <person name="Ayuso-Fernandez I."/>
            <person name="Pacheco R."/>
            <person name="Padilla G."/>
            <person name="Ferreira P."/>
            <person name="Barriuso J."/>
            <person name="Kellner H."/>
            <person name="Castanera R."/>
            <person name="Alfaro M."/>
            <person name="Ramirez L."/>
            <person name="Pisabarro A.G."/>
            <person name="Kuo A."/>
            <person name="Tritt A."/>
            <person name="Lipzen A."/>
            <person name="He G."/>
            <person name="Yan M."/>
            <person name="Ng V."/>
            <person name="Cullen D."/>
            <person name="Martin F."/>
            <person name="Rosso M.-N."/>
            <person name="Henrissat B."/>
            <person name="Hibbett D."/>
            <person name="Martinez A.T."/>
            <person name="Grigoriev I.V."/>
        </authorList>
    </citation>
    <scope>NUCLEOTIDE SEQUENCE</scope>
    <source>
        <strain evidence="11">AH 40177</strain>
    </source>
</reference>
<dbReference type="EMBL" id="JADNRY010000037">
    <property type="protein sequence ID" value="KAF9070837.1"/>
    <property type="molecule type" value="Genomic_DNA"/>
</dbReference>
<comment type="catalytic activity">
    <reaction evidence="1">
        <text>ATP + protein L-histidine = ADP + protein N-phospho-L-histidine.</text>
        <dbReference type="EC" id="2.7.13.3"/>
    </reaction>
</comment>
<dbReference type="Gene3D" id="3.30.565.10">
    <property type="entry name" value="Histidine kinase-like ATPase, C-terminal domain"/>
    <property type="match status" value="1"/>
</dbReference>
<dbReference type="SUPFAM" id="SSF47384">
    <property type="entry name" value="Homodimeric domain of signal transducing histidine kinase"/>
    <property type="match status" value="1"/>
</dbReference>
<dbReference type="Proteomes" id="UP000772434">
    <property type="component" value="Unassembled WGS sequence"/>
</dbReference>
<dbReference type="CDD" id="cd00082">
    <property type="entry name" value="HisKA"/>
    <property type="match status" value="1"/>
</dbReference>
<dbReference type="SMART" id="SM00448">
    <property type="entry name" value="REC"/>
    <property type="match status" value="1"/>
</dbReference>
<evidence type="ECO:0000256" key="2">
    <source>
        <dbReference type="ARBA" id="ARBA00012438"/>
    </source>
</evidence>
<protein>
    <recommendedName>
        <fullName evidence="2">histidine kinase</fullName>
        <ecNumber evidence="2">2.7.13.3</ecNumber>
    </recommendedName>
</protein>
<dbReference type="InterPro" id="IPR036097">
    <property type="entry name" value="HisK_dim/P_sf"/>
</dbReference>
<feature type="compositionally biased region" description="Polar residues" evidence="7">
    <location>
        <begin position="540"/>
        <end position="553"/>
    </location>
</feature>
<dbReference type="PANTHER" id="PTHR43047:SF66">
    <property type="entry name" value="HISKA"/>
    <property type="match status" value="1"/>
</dbReference>
<evidence type="ECO:0000256" key="7">
    <source>
        <dbReference type="SAM" id="MobiDB-lite"/>
    </source>
</evidence>
<dbReference type="Pfam" id="PF00072">
    <property type="entry name" value="Response_reg"/>
    <property type="match status" value="1"/>
</dbReference>